<sequence length="133" mass="15178">MVLVDTSVWSLALRRQQPQNVGAVAELQYLIQTEQVQIIGPIRQELLSGIREQAQFEALQNHLRTFPDLPLSTTDYEQAADFFNLARSRGIQGSNTDFLICAVAAEYDMPILTTDKDFEFFQTHLPIKLHQWG</sequence>
<dbReference type="SUPFAM" id="SSF88723">
    <property type="entry name" value="PIN domain-like"/>
    <property type="match status" value="1"/>
</dbReference>
<keyword evidence="3" id="KW-0479">Metal-binding</keyword>
<evidence type="ECO:0000259" key="7">
    <source>
        <dbReference type="Pfam" id="PF01850"/>
    </source>
</evidence>
<dbReference type="GO" id="GO:0004518">
    <property type="term" value="F:nuclease activity"/>
    <property type="evidence" value="ECO:0007669"/>
    <property type="project" value="UniProtKB-KW"/>
</dbReference>
<dbReference type="GO" id="GO:0008761">
    <property type="term" value="F:UDP-N-acetylglucosamine 2-epimerase activity"/>
    <property type="evidence" value="ECO:0007669"/>
    <property type="project" value="UniProtKB-EC"/>
</dbReference>
<evidence type="ECO:0000256" key="1">
    <source>
        <dbReference type="ARBA" id="ARBA00001946"/>
    </source>
</evidence>
<proteinExistence type="inferred from homology"/>
<dbReference type="Gene3D" id="3.40.50.1010">
    <property type="entry name" value="5'-nuclease"/>
    <property type="match status" value="1"/>
</dbReference>
<keyword evidence="8" id="KW-0413">Isomerase</keyword>
<dbReference type="AlphaFoldDB" id="A0A3B0VFQ5"/>
<organism evidence="8">
    <name type="scientific">hydrothermal vent metagenome</name>
    <dbReference type="NCBI Taxonomy" id="652676"/>
    <lineage>
        <taxon>unclassified sequences</taxon>
        <taxon>metagenomes</taxon>
        <taxon>ecological metagenomes</taxon>
    </lineage>
</organism>
<dbReference type="GO" id="GO:0046872">
    <property type="term" value="F:metal ion binding"/>
    <property type="evidence" value="ECO:0007669"/>
    <property type="project" value="UniProtKB-KW"/>
</dbReference>
<protein>
    <submittedName>
        <fullName evidence="8">UDP-N-acetylglucosamine 2-epimerase</fullName>
        <ecNumber evidence="8">5.1.3.14</ecNumber>
    </submittedName>
</protein>
<dbReference type="Pfam" id="PF01850">
    <property type="entry name" value="PIN"/>
    <property type="match status" value="1"/>
</dbReference>
<evidence type="ECO:0000256" key="2">
    <source>
        <dbReference type="ARBA" id="ARBA00022722"/>
    </source>
</evidence>
<keyword evidence="4" id="KW-0378">Hydrolase</keyword>
<evidence type="ECO:0000256" key="4">
    <source>
        <dbReference type="ARBA" id="ARBA00022801"/>
    </source>
</evidence>
<evidence type="ECO:0000256" key="5">
    <source>
        <dbReference type="ARBA" id="ARBA00022842"/>
    </source>
</evidence>
<evidence type="ECO:0000256" key="6">
    <source>
        <dbReference type="ARBA" id="ARBA00038093"/>
    </source>
</evidence>
<feature type="domain" description="PIN" evidence="7">
    <location>
        <begin position="2"/>
        <end position="119"/>
    </location>
</feature>
<dbReference type="CDD" id="cd18757">
    <property type="entry name" value="PIN_MtVapC3-like"/>
    <property type="match status" value="1"/>
</dbReference>
<name>A0A3B0VFQ5_9ZZZZ</name>
<evidence type="ECO:0000313" key="8">
    <source>
        <dbReference type="EMBL" id="VAW37137.1"/>
    </source>
</evidence>
<dbReference type="InterPro" id="IPR002716">
    <property type="entry name" value="PIN_dom"/>
</dbReference>
<evidence type="ECO:0000256" key="3">
    <source>
        <dbReference type="ARBA" id="ARBA00022723"/>
    </source>
</evidence>
<accession>A0A3B0VFQ5</accession>
<dbReference type="PANTHER" id="PTHR33653">
    <property type="entry name" value="RIBONUCLEASE VAPC2"/>
    <property type="match status" value="1"/>
</dbReference>
<dbReference type="GO" id="GO:0016787">
    <property type="term" value="F:hydrolase activity"/>
    <property type="evidence" value="ECO:0007669"/>
    <property type="project" value="UniProtKB-KW"/>
</dbReference>
<comment type="similarity">
    <text evidence="6">Belongs to the PINc/VapC protein family.</text>
</comment>
<dbReference type="PANTHER" id="PTHR33653:SF1">
    <property type="entry name" value="RIBONUCLEASE VAPC2"/>
    <property type="match status" value="1"/>
</dbReference>
<dbReference type="EMBL" id="UOEU01000653">
    <property type="protein sequence ID" value="VAW37137.1"/>
    <property type="molecule type" value="Genomic_DNA"/>
</dbReference>
<dbReference type="InterPro" id="IPR050556">
    <property type="entry name" value="Type_II_TA_system_RNase"/>
</dbReference>
<dbReference type="EC" id="5.1.3.14" evidence="8"/>
<comment type="cofactor">
    <cofactor evidence="1">
        <name>Mg(2+)</name>
        <dbReference type="ChEBI" id="CHEBI:18420"/>
    </cofactor>
</comment>
<keyword evidence="5" id="KW-0460">Magnesium</keyword>
<keyword evidence="2" id="KW-0540">Nuclease</keyword>
<dbReference type="InterPro" id="IPR029060">
    <property type="entry name" value="PIN-like_dom_sf"/>
</dbReference>
<gene>
    <name evidence="8" type="ORF">MNBD_CHLOROFLEXI01-3430</name>
</gene>
<reference evidence="8" key="1">
    <citation type="submission" date="2018-06" db="EMBL/GenBank/DDBJ databases">
        <authorList>
            <person name="Zhirakovskaya E."/>
        </authorList>
    </citation>
    <scope>NUCLEOTIDE SEQUENCE</scope>
</reference>